<gene>
    <name evidence="1" type="ORF">AVEN_41455_1</name>
</gene>
<name>A0A4Y2F295_ARAVE</name>
<keyword evidence="2" id="KW-1185">Reference proteome</keyword>
<evidence type="ECO:0000313" key="2">
    <source>
        <dbReference type="Proteomes" id="UP000499080"/>
    </source>
</evidence>
<dbReference type="AlphaFoldDB" id="A0A4Y2F295"/>
<reference evidence="1 2" key="1">
    <citation type="journal article" date="2019" name="Sci. Rep.">
        <title>Orb-weaving spider Araneus ventricosus genome elucidates the spidroin gene catalogue.</title>
        <authorList>
            <person name="Kono N."/>
            <person name="Nakamura H."/>
            <person name="Ohtoshi R."/>
            <person name="Moran D.A.P."/>
            <person name="Shinohara A."/>
            <person name="Yoshida Y."/>
            <person name="Fujiwara M."/>
            <person name="Mori M."/>
            <person name="Tomita M."/>
            <person name="Arakawa K."/>
        </authorList>
    </citation>
    <scope>NUCLEOTIDE SEQUENCE [LARGE SCALE GENOMIC DNA]</scope>
</reference>
<protein>
    <submittedName>
        <fullName evidence="1">Uncharacterized protein</fullName>
    </submittedName>
</protein>
<dbReference type="EMBL" id="BGPR01000772">
    <property type="protein sequence ID" value="GBM34907.1"/>
    <property type="molecule type" value="Genomic_DNA"/>
</dbReference>
<organism evidence="1 2">
    <name type="scientific">Araneus ventricosus</name>
    <name type="common">Orbweaver spider</name>
    <name type="synonym">Epeira ventricosa</name>
    <dbReference type="NCBI Taxonomy" id="182803"/>
    <lineage>
        <taxon>Eukaryota</taxon>
        <taxon>Metazoa</taxon>
        <taxon>Ecdysozoa</taxon>
        <taxon>Arthropoda</taxon>
        <taxon>Chelicerata</taxon>
        <taxon>Arachnida</taxon>
        <taxon>Araneae</taxon>
        <taxon>Araneomorphae</taxon>
        <taxon>Entelegynae</taxon>
        <taxon>Araneoidea</taxon>
        <taxon>Araneidae</taxon>
        <taxon>Araneus</taxon>
    </lineage>
</organism>
<proteinExistence type="predicted"/>
<dbReference type="Proteomes" id="UP000499080">
    <property type="component" value="Unassembled WGS sequence"/>
</dbReference>
<comment type="caution">
    <text evidence="1">The sequence shown here is derived from an EMBL/GenBank/DDBJ whole genome shotgun (WGS) entry which is preliminary data.</text>
</comment>
<accession>A0A4Y2F295</accession>
<sequence>MGDAYVVIFLTGYVRLHLLEMTSLSTRARLSCTLPSLDRRLLTPVDLKSEGFQVFPEMASNASDWKRVLLRKSLS</sequence>
<evidence type="ECO:0000313" key="1">
    <source>
        <dbReference type="EMBL" id="GBM34907.1"/>
    </source>
</evidence>